<keyword evidence="2" id="KW-1185">Reference proteome</keyword>
<name>A0ABQ0PY09_9PROT</name>
<comment type="caution">
    <text evidence="1">The sequence shown here is derived from an EMBL/GenBank/DDBJ whole genome shotgun (WGS) entry which is preliminary data.</text>
</comment>
<accession>A0ABQ0PY09</accession>
<dbReference type="EMBL" id="BAPF01000039">
    <property type="protein sequence ID" value="GBQ84418.1"/>
    <property type="molecule type" value="Genomic_DNA"/>
</dbReference>
<protein>
    <submittedName>
        <fullName evidence="1">Uncharacterized protein</fullName>
    </submittedName>
</protein>
<dbReference type="Proteomes" id="UP001065047">
    <property type="component" value="Unassembled WGS sequence"/>
</dbReference>
<evidence type="ECO:0000313" key="2">
    <source>
        <dbReference type="Proteomes" id="UP001065047"/>
    </source>
</evidence>
<organism evidence="1 2">
    <name type="scientific">Acetobacter malorum DSM 14337</name>
    <dbReference type="NCBI Taxonomy" id="1307910"/>
    <lineage>
        <taxon>Bacteria</taxon>
        <taxon>Pseudomonadati</taxon>
        <taxon>Pseudomonadota</taxon>
        <taxon>Alphaproteobacteria</taxon>
        <taxon>Acetobacterales</taxon>
        <taxon>Acetobacteraceae</taxon>
        <taxon>Acetobacter</taxon>
    </lineage>
</organism>
<dbReference type="RefSeq" id="WP_156476847.1">
    <property type="nucleotide sequence ID" value="NZ_BAPF01000039.1"/>
</dbReference>
<reference evidence="1" key="1">
    <citation type="submission" date="2013-04" db="EMBL/GenBank/DDBJ databases">
        <title>The genome sequencing project of 58 acetic acid bacteria.</title>
        <authorList>
            <person name="Okamoto-Kainuma A."/>
            <person name="Ishikawa M."/>
            <person name="Umino S."/>
            <person name="Koizumi Y."/>
            <person name="Shiwa Y."/>
            <person name="Yoshikawa H."/>
            <person name="Matsutani M."/>
            <person name="Matsushita K."/>
        </authorList>
    </citation>
    <scope>NUCLEOTIDE SEQUENCE</scope>
    <source>
        <strain evidence="1">DSM 14337</strain>
    </source>
</reference>
<proteinExistence type="predicted"/>
<dbReference type="GeneID" id="47230182"/>
<sequence length="565" mass="63642">MRGVFFVFSYQYDKFPMIEMNFASKESCLVMKKSQHILFFLMVMAASPAWAKGEGELFPSYVNLQNYGIKFDGSDNDKATLDAIFSSINSGSILSIPYVRNATLPSGYSPQGTSGKTDLLINFNNDLKNQSDFDNIDGYPKIQFDKNGVLSYKKSVSNNDKAIVPNVWLEYYNNHTSPPGQRPDHRNLVLMGHSGESLGYPPNNPRASGDTLNLENIMRSMGRSGYGGFDINSYNFMNRYGTNWVWNSINQLNELGNTPIHSTDKALNDASDTREWVQEWDLSGFGPEEKCSYYNPSCGYRTGLLFSAWLTGGGVNRQWQPEHAYKLGEAISVSVNGIDYSFIATKEGISGKKKPDWDINFVVVGCDPRFPNSNTAHATLLDSKGKLLESCEDYKKKHDKPLYDGEVEWSFNSLIGLEISNVIRLSQTDNQDIKYGTFLSSNAIFYNAIMDFSEAKFYKNSEYQTVLRTKPDTYIDFTAHANLETQNLHILGYDSHEKSLSYKINKQSVLKVKDDGGIVLNSATREEIKNIKNSEDGEIIFDKTDKIPVIFTKGKWLKIVVSGEL</sequence>
<evidence type="ECO:0000313" key="1">
    <source>
        <dbReference type="EMBL" id="GBQ84418.1"/>
    </source>
</evidence>
<gene>
    <name evidence="1" type="ORF">AA14337_2839</name>
</gene>